<dbReference type="EMBL" id="CP042906">
    <property type="protein sequence ID" value="QEX19808.1"/>
    <property type="molecule type" value="Genomic_DNA"/>
</dbReference>
<dbReference type="Pfam" id="PF13414">
    <property type="entry name" value="TPR_11"/>
    <property type="match status" value="1"/>
</dbReference>
<evidence type="ECO:0000256" key="1">
    <source>
        <dbReference type="ARBA" id="ARBA00022737"/>
    </source>
</evidence>
<organism evidence="5 6">
    <name type="scientific">Hypericibacter terrae</name>
    <dbReference type="NCBI Taxonomy" id="2602015"/>
    <lineage>
        <taxon>Bacteria</taxon>
        <taxon>Pseudomonadati</taxon>
        <taxon>Pseudomonadota</taxon>
        <taxon>Alphaproteobacteria</taxon>
        <taxon>Rhodospirillales</taxon>
        <taxon>Dongiaceae</taxon>
        <taxon>Hypericibacter</taxon>
    </lineage>
</organism>
<dbReference type="OrthoDB" id="8480494at2"/>
<evidence type="ECO:0000256" key="2">
    <source>
        <dbReference type="ARBA" id="ARBA00022803"/>
    </source>
</evidence>
<sequence>MMTKGALRPLGFAIVGLLLMLQACASPAPSATACKGTTAEDHYECGYDYQYELRDYPAAIREYSEALRLRPDYPYALNNRGLAYRRSHDPDAAILDFTALIELHPQEIFAYNNRANAYLDKGDRQAAFSNLTKALEIDPTFADAYYGRSNLYDGAEKTEGALHDLTEAIRFYGEAAAHPPSERVRSWFENGRYGEASALNPKIREIDEYLADAYYVRSRVYAEAGDMAKANADLDEARRIDPTVVQRNH</sequence>
<evidence type="ECO:0000313" key="5">
    <source>
        <dbReference type="EMBL" id="QEX19808.1"/>
    </source>
</evidence>
<reference evidence="5 6" key="1">
    <citation type="submission" date="2019-08" db="EMBL/GenBank/DDBJ databases">
        <title>Hyperibacter terrae gen. nov., sp. nov. and Hyperibacter viscosus sp. nov., two new members in the family Rhodospirillaceae isolated from the rhizosphere of Hypericum perforatum.</title>
        <authorList>
            <person name="Noviana Z."/>
        </authorList>
    </citation>
    <scope>NUCLEOTIDE SEQUENCE [LARGE SCALE GENOMIC DNA]</scope>
    <source>
        <strain evidence="5 6">R5913</strain>
    </source>
</reference>
<dbReference type="Pfam" id="PF00515">
    <property type="entry name" value="TPR_1"/>
    <property type="match status" value="1"/>
</dbReference>
<dbReference type="InterPro" id="IPR019734">
    <property type="entry name" value="TPR_rpt"/>
</dbReference>
<accession>A0A5J6MQI3</accession>
<proteinExistence type="predicted"/>
<feature type="signal peptide" evidence="4">
    <location>
        <begin position="1"/>
        <end position="25"/>
    </location>
</feature>
<gene>
    <name evidence="5" type="ORF">FRZ44_51230</name>
</gene>
<dbReference type="Proteomes" id="UP000326202">
    <property type="component" value="Chromosome"/>
</dbReference>
<dbReference type="KEGG" id="htq:FRZ44_51230"/>
<dbReference type="AlphaFoldDB" id="A0A5J6MQI3"/>
<dbReference type="InterPro" id="IPR050498">
    <property type="entry name" value="Ycf3"/>
</dbReference>
<evidence type="ECO:0000256" key="4">
    <source>
        <dbReference type="SAM" id="SignalP"/>
    </source>
</evidence>
<dbReference type="PROSITE" id="PS50005">
    <property type="entry name" value="TPR"/>
    <property type="match status" value="3"/>
</dbReference>
<dbReference type="SUPFAM" id="SSF48452">
    <property type="entry name" value="TPR-like"/>
    <property type="match status" value="1"/>
</dbReference>
<feature type="chain" id="PRO_5023834593" evidence="4">
    <location>
        <begin position="26"/>
        <end position="249"/>
    </location>
</feature>
<keyword evidence="4" id="KW-0732">Signal</keyword>
<dbReference type="Gene3D" id="1.25.40.10">
    <property type="entry name" value="Tetratricopeptide repeat domain"/>
    <property type="match status" value="3"/>
</dbReference>
<protein>
    <submittedName>
        <fullName evidence="5">Uncharacterized protein</fullName>
    </submittedName>
</protein>
<evidence type="ECO:0000313" key="6">
    <source>
        <dbReference type="Proteomes" id="UP000326202"/>
    </source>
</evidence>
<keyword evidence="6" id="KW-1185">Reference proteome</keyword>
<dbReference type="PANTHER" id="PTHR44858">
    <property type="entry name" value="TETRATRICOPEPTIDE REPEAT PROTEIN 6"/>
    <property type="match status" value="1"/>
</dbReference>
<dbReference type="RefSeq" id="WP_151179839.1">
    <property type="nucleotide sequence ID" value="NZ_CP042906.1"/>
</dbReference>
<keyword evidence="2 3" id="KW-0802">TPR repeat</keyword>
<dbReference type="SMART" id="SM00028">
    <property type="entry name" value="TPR"/>
    <property type="match status" value="5"/>
</dbReference>
<dbReference type="PROSITE" id="PS51257">
    <property type="entry name" value="PROKAR_LIPOPROTEIN"/>
    <property type="match status" value="1"/>
</dbReference>
<feature type="repeat" description="TPR" evidence="3">
    <location>
        <begin position="211"/>
        <end position="244"/>
    </location>
</feature>
<name>A0A5J6MQI3_9PROT</name>
<dbReference type="InterPro" id="IPR011990">
    <property type="entry name" value="TPR-like_helical_dom_sf"/>
</dbReference>
<evidence type="ECO:0000256" key="3">
    <source>
        <dbReference type="PROSITE-ProRule" id="PRU00339"/>
    </source>
</evidence>
<feature type="repeat" description="TPR" evidence="3">
    <location>
        <begin position="74"/>
        <end position="107"/>
    </location>
</feature>
<feature type="repeat" description="TPR" evidence="3">
    <location>
        <begin position="108"/>
        <end position="141"/>
    </location>
</feature>
<dbReference type="Pfam" id="PF13181">
    <property type="entry name" value="TPR_8"/>
    <property type="match status" value="1"/>
</dbReference>
<keyword evidence="1" id="KW-0677">Repeat</keyword>
<dbReference type="PANTHER" id="PTHR44858:SF1">
    <property type="entry name" value="UDP-N-ACETYLGLUCOSAMINE--PEPTIDE N-ACETYLGLUCOSAMINYLTRANSFERASE SPINDLY-RELATED"/>
    <property type="match status" value="1"/>
</dbReference>